<evidence type="ECO:0000313" key="3">
    <source>
        <dbReference type="Proteomes" id="UP001172217"/>
    </source>
</evidence>
<sequence length="181" mass="19780">MTKIHVIGLVIASLLFSEIASADVILSGKTQSKVTATVVRMFTFDVTDDKGGWFDQGLEMQQLGGWNTPYEVSTRLRIVSTSRDFQVRLDEPLQIRNQSNPSQVFRQPSVSLGAEEGPPKQIVVGQSTAFRNPAPPTQGDDSTGYYTLSISAYPPEGDFRSTVGTYSGTLSMTFEPVIKVP</sequence>
<keyword evidence="3" id="KW-1185">Reference proteome</keyword>
<name>A0ABT8NXQ7_9BURK</name>
<organism evidence="2 3">
    <name type="scientific">Burkholderia orbicola</name>
    <dbReference type="NCBI Taxonomy" id="2978683"/>
    <lineage>
        <taxon>Bacteria</taxon>
        <taxon>Pseudomonadati</taxon>
        <taxon>Pseudomonadota</taxon>
        <taxon>Betaproteobacteria</taxon>
        <taxon>Burkholderiales</taxon>
        <taxon>Burkholderiaceae</taxon>
        <taxon>Burkholderia</taxon>
        <taxon>Burkholderia cepacia complex</taxon>
    </lineage>
</organism>
<protein>
    <recommendedName>
        <fullName evidence="4">Fimbrial assembly protein</fullName>
    </recommendedName>
</protein>
<dbReference type="EMBL" id="JAUJQL010000014">
    <property type="protein sequence ID" value="MDN7526350.1"/>
    <property type="molecule type" value="Genomic_DNA"/>
</dbReference>
<accession>A0ABT8NXQ7</accession>
<dbReference type="RefSeq" id="WP_301771099.1">
    <property type="nucleotide sequence ID" value="NZ_JAUJQL010000014.1"/>
</dbReference>
<feature type="signal peptide" evidence="1">
    <location>
        <begin position="1"/>
        <end position="22"/>
    </location>
</feature>
<dbReference type="Gene3D" id="2.60.40.2040">
    <property type="entry name" value="CFA/I fimbrial subunit E, pilin domain"/>
    <property type="match status" value="1"/>
</dbReference>
<evidence type="ECO:0000313" key="2">
    <source>
        <dbReference type="EMBL" id="MDN7526350.1"/>
    </source>
</evidence>
<reference evidence="2" key="1">
    <citation type="submission" date="2023-07" db="EMBL/GenBank/DDBJ databases">
        <title>A collection of bacterial strains from the Burkholderia cepacia Research Laboratory and Repository.</title>
        <authorList>
            <person name="Lipuma J."/>
            <person name="Spilker T."/>
            <person name="Caverly L."/>
        </authorList>
    </citation>
    <scope>NUCLEOTIDE SEQUENCE</scope>
    <source>
        <strain evidence="2">AU45194</strain>
    </source>
</reference>
<proteinExistence type="predicted"/>
<feature type="chain" id="PRO_5045487390" description="Fimbrial assembly protein" evidence="1">
    <location>
        <begin position="23"/>
        <end position="181"/>
    </location>
</feature>
<keyword evidence="1" id="KW-0732">Signal</keyword>
<comment type="caution">
    <text evidence="2">The sequence shown here is derived from an EMBL/GenBank/DDBJ whole genome shotgun (WGS) entry which is preliminary data.</text>
</comment>
<evidence type="ECO:0000256" key="1">
    <source>
        <dbReference type="SAM" id="SignalP"/>
    </source>
</evidence>
<evidence type="ECO:0008006" key="4">
    <source>
        <dbReference type="Google" id="ProtNLM"/>
    </source>
</evidence>
<gene>
    <name evidence="2" type="ORF">QZM70_25760</name>
</gene>
<dbReference type="Proteomes" id="UP001172217">
    <property type="component" value="Unassembled WGS sequence"/>
</dbReference>